<dbReference type="InterPro" id="IPR023346">
    <property type="entry name" value="Lysozyme-like_dom_sf"/>
</dbReference>
<feature type="domain" description="Transglycosylase SLT" evidence="2">
    <location>
        <begin position="28"/>
        <end position="137"/>
    </location>
</feature>
<proteinExistence type="predicted"/>
<dbReference type="EMBL" id="FLMQ01000057">
    <property type="protein sequence ID" value="SBP89710.1"/>
    <property type="molecule type" value="Genomic_DNA"/>
</dbReference>
<evidence type="ECO:0000256" key="1">
    <source>
        <dbReference type="SAM" id="SignalP"/>
    </source>
</evidence>
<accession>A0A238D953</accession>
<organism evidence="3 4">
    <name type="scientific">Thiomonas delicata</name>
    <name type="common">Thiomonas cuprina</name>
    <dbReference type="NCBI Taxonomy" id="364030"/>
    <lineage>
        <taxon>Bacteria</taxon>
        <taxon>Pseudomonadati</taxon>
        <taxon>Pseudomonadota</taxon>
        <taxon>Betaproteobacteria</taxon>
        <taxon>Burkholderiales</taxon>
        <taxon>Thiomonas</taxon>
    </lineage>
</organism>
<dbReference type="InterPro" id="IPR008258">
    <property type="entry name" value="Transglycosylase_SLT_dom_1"/>
</dbReference>
<dbReference type="Proteomes" id="UP000214566">
    <property type="component" value="Unassembled WGS sequence"/>
</dbReference>
<evidence type="ECO:0000313" key="4">
    <source>
        <dbReference type="Proteomes" id="UP000214566"/>
    </source>
</evidence>
<dbReference type="Gene3D" id="1.10.530.10">
    <property type="match status" value="1"/>
</dbReference>
<dbReference type="CDD" id="cd13400">
    <property type="entry name" value="LT_IagB-like"/>
    <property type="match status" value="1"/>
</dbReference>
<protein>
    <submittedName>
        <fullName evidence="3">Lytic transglycosylase, catalytic (Modular protein)</fullName>
    </submittedName>
</protein>
<keyword evidence="4" id="KW-1185">Reference proteome</keyword>
<gene>
    <name evidence="3" type="ORF">THIARS_80234</name>
</gene>
<keyword evidence="1" id="KW-0732">Signal</keyword>
<dbReference type="Pfam" id="PF01464">
    <property type="entry name" value="SLT"/>
    <property type="match status" value="1"/>
</dbReference>
<feature type="chain" id="PRO_5012534138" evidence="1">
    <location>
        <begin position="23"/>
        <end position="196"/>
    </location>
</feature>
<evidence type="ECO:0000313" key="3">
    <source>
        <dbReference type="EMBL" id="SBP89710.1"/>
    </source>
</evidence>
<name>A0A238D953_THIDL</name>
<feature type="signal peptide" evidence="1">
    <location>
        <begin position="1"/>
        <end position="22"/>
    </location>
</feature>
<reference evidence="3 4" key="1">
    <citation type="submission" date="2016-06" db="EMBL/GenBank/DDBJ databases">
        <authorList>
            <person name="Kjaerup R.B."/>
            <person name="Dalgaard T.S."/>
            <person name="Juul-Madsen H.R."/>
        </authorList>
    </citation>
    <scope>NUCLEOTIDE SEQUENCE [LARGE SCALE GENOMIC DNA]</scope>
    <source>
        <strain evidence="3 4">DSM 16361</strain>
    </source>
</reference>
<dbReference type="AlphaFoldDB" id="A0A238D953"/>
<sequence length="196" mass="21783">MRGIAFALLLLVNLAQVRPVQAEPLGGECFSHAAQTYGVNAKVLMAIAWHESHFLPWRVHRNSDGSTDYGVMQINSRNLPALGLTTQTVMQPCTNILAGARLYGRAVRRYGNTWAAVGAYHSTTPALQQRYAQDIQQNFNVITRINAWWGKLCEWFAGAGLQRRPRHRPDAPGDAQSHPCNLRTRLDGKSMICSSV</sequence>
<dbReference type="SUPFAM" id="SSF53955">
    <property type="entry name" value="Lysozyme-like"/>
    <property type="match status" value="1"/>
</dbReference>
<evidence type="ECO:0000259" key="2">
    <source>
        <dbReference type="Pfam" id="PF01464"/>
    </source>
</evidence>
<dbReference type="OrthoDB" id="9808681at2"/>